<keyword evidence="13" id="KW-1185">Reference proteome</keyword>
<comment type="caution">
    <text evidence="12">The sequence shown here is derived from an EMBL/GenBank/DDBJ whole genome shotgun (WGS) entry which is preliminary data.</text>
</comment>
<feature type="active site" evidence="9">
    <location>
        <position position="184"/>
    </location>
</feature>
<dbReference type="InterPro" id="IPR044068">
    <property type="entry name" value="CB"/>
</dbReference>
<comment type="similarity">
    <text evidence="9">Belongs to the 'phage' integrase family. XerC subfamily.</text>
</comment>
<dbReference type="GO" id="GO:0006313">
    <property type="term" value="P:DNA transposition"/>
    <property type="evidence" value="ECO:0007669"/>
    <property type="project" value="UniProtKB-UniRule"/>
</dbReference>
<keyword evidence="7 9" id="KW-0233">DNA recombination</keyword>
<evidence type="ECO:0000256" key="6">
    <source>
        <dbReference type="ARBA" id="ARBA00023125"/>
    </source>
</evidence>
<comment type="function">
    <text evidence="9">Site-specific tyrosine recombinase, which acts by catalyzing the cutting and rejoining of the recombining DNA molecules. The XerC-XerD complex is essential to convert dimers of the bacterial chromosome into monomers to permit their segregation at cell division. It also contributes to the segregational stability of plasmids.</text>
</comment>
<feature type="active site" evidence="9">
    <location>
        <position position="160"/>
    </location>
</feature>
<keyword evidence="2 9" id="KW-0963">Cytoplasm</keyword>
<comment type="subunit">
    <text evidence="9">Forms a cyclic heterotetrameric complex composed of two molecules of XerC and two molecules of XerD.</text>
</comment>
<keyword evidence="4 9" id="KW-0159">Chromosome partition</keyword>
<evidence type="ECO:0000313" key="13">
    <source>
        <dbReference type="Proteomes" id="UP001144372"/>
    </source>
</evidence>
<dbReference type="GO" id="GO:0003677">
    <property type="term" value="F:DNA binding"/>
    <property type="evidence" value="ECO:0007669"/>
    <property type="project" value="UniProtKB-UniRule"/>
</dbReference>
<evidence type="ECO:0000259" key="10">
    <source>
        <dbReference type="PROSITE" id="PS51898"/>
    </source>
</evidence>
<dbReference type="EMBL" id="BSDR01000001">
    <property type="protein sequence ID" value="GLI33483.1"/>
    <property type="molecule type" value="Genomic_DNA"/>
</dbReference>
<feature type="active site" evidence="9">
    <location>
        <position position="282"/>
    </location>
</feature>
<dbReference type="PANTHER" id="PTHR30349">
    <property type="entry name" value="PHAGE INTEGRASE-RELATED"/>
    <property type="match status" value="1"/>
</dbReference>
<dbReference type="Pfam" id="PF00589">
    <property type="entry name" value="Phage_integrase"/>
    <property type="match status" value="1"/>
</dbReference>
<dbReference type="InterPro" id="IPR050090">
    <property type="entry name" value="Tyrosine_recombinase_XerCD"/>
</dbReference>
<dbReference type="Proteomes" id="UP001144372">
    <property type="component" value="Unassembled WGS sequence"/>
</dbReference>
<evidence type="ECO:0000259" key="11">
    <source>
        <dbReference type="PROSITE" id="PS51900"/>
    </source>
</evidence>
<dbReference type="InterPro" id="IPR011010">
    <property type="entry name" value="DNA_brk_join_enz"/>
</dbReference>
<dbReference type="InterPro" id="IPR023009">
    <property type="entry name" value="Tyrosine_recombinase_XerC/XerD"/>
</dbReference>
<feature type="active site" evidence="9">
    <location>
        <position position="256"/>
    </location>
</feature>
<evidence type="ECO:0000256" key="3">
    <source>
        <dbReference type="ARBA" id="ARBA00022618"/>
    </source>
</evidence>
<keyword evidence="6 9" id="KW-0238">DNA-binding</keyword>
<feature type="active site" description="O-(3'-phospho-DNA)-tyrosine intermediate" evidence="9">
    <location>
        <position position="291"/>
    </location>
</feature>
<dbReference type="GO" id="GO:0009037">
    <property type="term" value="F:tyrosine-based site-specific recombinase activity"/>
    <property type="evidence" value="ECO:0007669"/>
    <property type="project" value="UniProtKB-UniRule"/>
</dbReference>
<feature type="active site" evidence="9">
    <location>
        <position position="259"/>
    </location>
</feature>
<dbReference type="GO" id="GO:0007059">
    <property type="term" value="P:chromosome segregation"/>
    <property type="evidence" value="ECO:0007669"/>
    <property type="project" value="UniProtKB-UniRule"/>
</dbReference>
<evidence type="ECO:0000256" key="4">
    <source>
        <dbReference type="ARBA" id="ARBA00022829"/>
    </source>
</evidence>
<evidence type="ECO:0000256" key="7">
    <source>
        <dbReference type="ARBA" id="ARBA00023172"/>
    </source>
</evidence>
<evidence type="ECO:0000256" key="8">
    <source>
        <dbReference type="ARBA" id="ARBA00023306"/>
    </source>
</evidence>
<protein>
    <recommendedName>
        <fullName evidence="9">Tyrosine recombinase XerC</fullName>
    </recommendedName>
</protein>
<dbReference type="InterPro" id="IPR002104">
    <property type="entry name" value="Integrase_catalytic"/>
</dbReference>
<dbReference type="CDD" id="cd00798">
    <property type="entry name" value="INT_XerDC_C"/>
    <property type="match status" value="1"/>
</dbReference>
<dbReference type="Gene3D" id="1.10.443.10">
    <property type="entry name" value="Intergrase catalytic core"/>
    <property type="match status" value="1"/>
</dbReference>
<sequence>MNKPGTWEEYSNRFINHLRFERGLSDETIRAYASDLRQLQEYYFSRTGNEDLTLSDISADFIRGFLASMHKRLEKTSQARKLSTLRTFFRYLDDYDLFDENPADRVASPKTKAKIPSFLDVDDVFHFLDALQKAATVAGCSWRRVRNWALFECLYSTGIRVGELVNLDEPHVAFDGGMVKVTGKGSKERVVPIGKKALVSIREYLNALNLQFPEGCAQNPALFKNARGGRLTARSVQRILQMELKKCGLWQHLSPHALRHTFATHLLNAGADLRAIQEMLGHSNLSTTQRYTHVHMNQLMKTYDKAHPRSRKRE</sequence>
<dbReference type="RefSeq" id="WP_281792488.1">
    <property type="nucleotide sequence ID" value="NZ_BSDR01000001.1"/>
</dbReference>
<proteinExistence type="inferred from homology"/>
<dbReference type="NCBIfam" id="NF001399">
    <property type="entry name" value="PRK00283.1"/>
    <property type="match status" value="1"/>
</dbReference>
<dbReference type="PANTHER" id="PTHR30349:SF77">
    <property type="entry name" value="TYROSINE RECOMBINASE XERC"/>
    <property type="match status" value="1"/>
</dbReference>
<dbReference type="InterPro" id="IPR010998">
    <property type="entry name" value="Integrase_recombinase_N"/>
</dbReference>
<evidence type="ECO:0000256" key="5">
    <source>
        <dbReference type="ARBA" id="ARBA00022908"/>
    </source>
</evidence>
<reference evidence="12" key="1">
    <citation type="submission" date="2022-12" db="EMBL/GenBank/DDBJ databases">
        <title>Reference genome sequencing for broad-spectrum identification of bacterial and archaeal isolates by mass spectrometry.</title>
        <authorList>
            <person name="Sekiguchi Y."/>
            <person name="Tourlousse D.M."/>
        </authorList>
    </citation>
    <scope>NUCLEOTIDE SEQUENCE</scope>
    <source>
        <strain evidence="12">ASRB1</strain>
    </source>
</reference>
<dbReference type="InterPro" id="IPR004107">
    <property type="entry name" value="Integrase_SAM-like_N"/>
</dbReference>
<keyword evidence="5 9" id="KW-0229">DNA integration</keyword>
<dbReference type="Gene3D" id="1.10.150.130">
    <property type="match status" value="1"/>
</dbReference>
<dbReference type="InterPro" id="IPR013762">
    <property type="entry name" value="Integrase-like_cat_sf"/>
</dbReference>
<dbReference type="GO" id="GO:0005737">
    <property type="term" value="C:cytoplasm"/>
    <property type="evidence" value="ECO:0007669"/>
    <property type="project" value="UniProtKB-SubCell"/>
</dbReference>
<gene>
    <name evidence="9 12" type="primary">xerC</name>
    <name evidence="12" type="ORF">DAMNIGENAA_09160</name>
</gene>
<dbReference type="AlphaFoldDB" id="A0A9W6FRX7"/>
<evidence type="ECO:0000313" key="12">
    <source>
        <dbReference type="EMBL" id="GLI33483.1"/>
    </source>
</evidence>
<dbReference type="Pfam" id="PF02899">
    <property type="entry name" value="Phage_int_SAM_1"/>
    <property type="match status" value="1"/>
</dbReference>
<keyword evidence="8 9" id="KW-0131">Cell cycle</keyword>
<dbReference type="HAMAP" id="MF_01808">
    <property type="entry name" value="Recomb_XerC_XerD"/>
    <property type="match status" value="1"/>
</dbReference>
<evidence type="ECO:0000256" key="1">
    <source>
        <dbReference type="ARBA" id="ARBA00004496"/>
    </source>
</evidence>
<comment type="subcellular location">
    <subcellularLocation>
        <location evidence="1 9">Cytoplasm</location>
    </subcellularLocation>
</comment>
<evidence type="ECO:0000256" key="2">
    <source>
        <dbReference type="ARBA" id="ARBA00022490"/>
    </source>
</evidence>
<dbReference type="PROSITE" id="PS51898">
    <property type="entry name" value="TYR_RECOMBINASE"/>
    <property type="match status" value="1"/>
</dbReference>
<organism evidence="12 13">
    <name type="scientific">Desulforhabdus amnigena</name>
    <dbReference type="NCBI Taxonomy" id="40218"/>
    <lineage>
        <taxon>Bacteria</taxon>
        <taxon>Pseudomonadati</taxon>
        <taxon>Thermodesulfobacteriota</taxon>
        <taxon>Syntrophobacteria</taxon>
        <taxon>Syntrophobacterales</taxon>
        <taxon>Syntrophobacteraceae</taxon>
        <taxon>Desulforhabdus</taxon>
    </lineage>
</organism>
<keyword evidence="3 9" id="KW-0132">Cell division</keyword>
<evidence type="ECO:0000256" key="9">
    <source>
        <dbReference type="HAMAP-Rule" id="MF_01808"/>
    </source>
</evidence>
<feature type="domain" description="Tyr recombinase" evidence="10">
    <location>
        <begin position="114"/>
        <end position="304"/>
    </location>
</feature>
<accession>A0A9W6FRX7</accession>
<feature type="domain" description="Core-binding (CB)" evidence="11">
    <location>
        <begin position="5"/>
        <end position="93"/>
    </location>
</feature>
<dbReference type="PROSITE" id="PS51900">
    <property type="entry name" value="CB"/>
    <property type="match status" value="1"/>
</dbReference>
<name>A0A9W6FRX7_9BACT</name>
<dbReference type="GO" id="GO:0051301">
    <property type="term" value="P:cell division"/>
    <property type="evidence" value="ECO:0007669"/>
    <property type="project" value="UniProtKB-KW"/>
</dbReference>
<dbReference type="SUPFAM" id="SSF56349">
    <property type="entry name" value="DNA breaking-rejoining enzymes"/>
    <property type="match status" value="1"/>
</dbReference>